<evidence type="ECO:0000313" key="4">
    <source>
        <dbReference type="Proteomes" id="UP001185899"/>
    </source>
</evidence>
<feature type="transmembrane region" description="Helical" evidence="2">
    <location>
        <begin position="144"/>
        <end position="164"/>
    </location>
</feature>
<evidence type="ECO:0000313" key="3">
    <source>
        <dbReference type="EMBL" id="MDV6231603.1"/>
    </source>
</evidence>
<sequence>MVTSDVLEVPPRSSTVRVLSVVVGISVAVSALGGMLWGFLAPAQQLLVVAQDRGAALTGESLHSFDGLAMFSFLSLALGLVLPIGWWLWRSERGPRLFGAVFVGALVGSVAAILVGNGIAALRFPKVTDPEVGSIVTVAPSIETPQVLIVQALMASLVIMLLAAMNPNDNLQHTDPDPDDLEVEFYPPPPSFDSNRAD</sequence>
<evidence type="ECO:0000256" key="2">
    <source>
        <dbReference type="SAM" id="Phobius"/>
    </source>
</evidence>
<feature type="transmembrane region" description="Helical" evidence="2">
    <location>
        <begin position="101"/>
        <end position="124"/>
    </location>
</feature>
<feature type="transmembrane region" description="Helical" evidence="2">
    <location>
        <begin position="18"/>
        <end position="40"/>
    </location>
</feature>
<name>A0ABU4AZE1_9NOCA</name>
<dbReference type="Pfam" id="PF10821">
    <property type="entry name" value="DUF2567"/>
    <property type="match status" value="1"/>
</dbReference>
<dbReference type="EMBL" id="JAWLKE010000005">
    <property type="protein sequence ID" value="MDV6231603.1"/>
    <property type="molecule type" value="Genomic_DNA"/>
</dbReference>
<keyword evidence="4" id="KW-1185">Reference proteome</keyword>
<comment type="caution">
    <text evidence="3">The sequence shown here is derived from an EMBL/GenBank/DDBJ whole genome shotgun (WGS) entry which is preliminary data.</text>
</comment>
<feature type="transmembrane region" description="Helical" evidence="2">
    <location>
        <begin position="68"/>
        <end position="89"/>
    </location>
</feature>
<evidence type="ECO:0000256" key="1">
    <source>
        <dbReference type="SAM" id="MobiDB-lite"/>
    </source>
</evidence>
<gene>
    <name evidence="3" type="ORF">R3P95_13675</name>
</gene>
<dbReference type="InterPro" id="IPR021213">
    <property type="entry name" value="DUF2567"/>
</dbReference>
<protein>
    <submittedName>
        <fullName evidence="3">DUF2567 domain-containing protein</fullName>
    </submittedName>
</protein>
<keyword evidence="2" id="KW-0812">Transmembrane</keyword>
<dbReference type="RefSeq" id="WP_269593928.1">
    <property type="nucleotide sequence ID" value="NZ_JAWLKE010000005.1"/>
</dbReference>
<accession>A0ABU4AZE1</accession>
<organism evidence="3 4">
    <name type="scientific">Rhodococcus cercidiphylli</name>
    <dbReference type="NCBI Taxonomy" id="489916"/>
    <lineage>
        <taxon>Bacteria</taxon>
        <taxon>Bacillati</taxon>
        <taxon>Actinomycetota</taxon>
        <taxon>Actinomycetes</taxon>
        <taxon>Mycobacteriales</taxon>
        <taxon>Nocardiaceae</taxon>
        <taxon>Rhodococcus</taxon>
    </lineage>
</organism>
<dbReference type="Proteomes" id="UP001185899">
    <property type="component" value="Unassembled WGS sequence"/>
</dbReference>
<keyword evidence="2" id="KW-1133">Transmembrane helix</keyword>
<proteinExistence type="predicted"/>
<keyword evidence="2" id="KW-0472">Membrane</keyword>
<feature type="region of interest" description="Disordered" evidence="1">
    <location>
        <begin position="171"/>
        <end position="198"/>
    </location>
</feature>
<reference evidence="3 4" key="1">
    <citation type="submission" date="2023-10" db="EMBL/GenBank/DDBJ databases">
        <title>Development of a sustainable strategy for remediation of hydrocarbon-contaminated territories based on the waste exchange concept.</title>
        <authorList>
            <person name="Krivoruchko A."/>
        </authorList>
    </citation>
    <scope>NUCLEOTIDE SEQUENCE [LARGE SCALE GENOMIC DNA]</scope>
    <source>
        <strain evidence="3 4">IEGM 1322</strain>
    </source>
</reference>